<dbReference type="KEGG" id="vg:18266314"/>
<keyword evidence="2" id="KW-1185">Reference proteome</keyword>
<evidence type="ECO:0000313" key="1">
    <source>
        <dbReference type="EMBL" id="AHH01853.1"/>
    </source>
</evidence>
<proteinExistence type="predicted"/>
<accession>W5S509</accession>
<sequence>MNKSLPNEILTHTFLNASEQVLYSVHRSGSTEREIVSSSFFWRRKFEKEGLLLLSEGLDFASWLSIYKLACFSRDFSNDLIENNVRPIILDSDVREKLRQAHPEISTRVYLFGLRMDKIRDLKLLAFNNADPEQLVKFLTRGWKIGFMGELAERRNRLTARLSSSFANSADRIKLSQVDRFLNSERSDGNEPNFAFCEIYYCDLSRSFLFQMSISNPELGQNFEEYSFSISEAELRDFLTRITFFGISLDDY</sequence>
<reference evidence="1 2" key="1">
    <citation type="journal article" date="2014" name="Proc. Natl. Acad. Sci. U.S.A.">
        <title>Thirty-thousand-year-old distant relative of giant icosahedral DNA viruses with a pandoravirus morphology.</title>
        <authorList>
            <person name="Legendre M."/>
            <person name="Bartoli J."/>
            <person name="Shmakova L."/>
            <person name="Jeudy S."/>
            <person name="Labadie K."/>
            <person name="Adrait A."/>
            <person name="Lescot M."/>
            <person name="Poirot O."/>
            <person name="Bertaux L."/>
            <person name="Bruley C."/>
            <person name="Coute Y."/>
            <person name="Rivkina E."/>
            <person name="Abergel C."/>
            <person name="Claverie J.M."/>
        </authorList>
    </citation>
    <scope>NUCLEOTIDE SEQUENCE [LARGE SCALE GENOMIC DNA]</scope>
    <source>
        <strain evidence="1">P1084-T</strain>
    </source>
</reference>
<protein>
    <submittedName>
        <fullName evidence="1">Uncharacterized protein</fullName>
    </submittedName>
</protein>
<dbReference type="EMBL" id="KF740664">
    <property type="protein sequence ID" value="AHH01853.1"/>
    <property type="molecule type" value="Genomic_DNA"/>
</dbReference>
<name>W5S509_9VIRU</name>
<dbReference type="OrthoDB" id="41678at10239"/>
<gene>
    <name evidence="1" type="ORF">pv_286</name>
</gene>
<evidence type="ECO:0000313" key="2">
    <source>
        <dbReference type="Proteomes" id="UP000202176"/>
    </source>
</evidence>
<dbReference type="GeneID" id="18266314"/>
<dbReference type="RefSeq" id="YP_009001188.1">
    <property type="nucleotide sequence ID" value="NC_023423.1"/>
</dbReference>
<dbReference type="Proteomes" id="UP000202176">
    <property type="component" value="Segment"/>
</dbReference>
<organism evidence="1 2">
    <name type="scientific">Pithovirus sibericum</name>
    <dbReference type="NCBI Taxonomy" id="1450746"/>
    <lineage>
        <taxon>Viruses</taxon>
        <taxon>Pithoviruses</taxon>
        <taxon>Orthopithovirinae</taxon>
        <taxon>Alphapithovirus</taxon>
        <taxon>Alphapithovirus sibericum</taxon>
    </lineage>
</organism>